<comment type="caution">
    <text evidence="2">The sequence shown here is derived from an EMBL/GenBank/DDBJ whole genome shotgun (WGS) entry which is preliminary data.</text>
</comment>
<sequence length="70" mass="7274">MDQLINLPPVRAISTWGGADGVSSAPNNNTNDSTGGVSSYFITQGFRGSEQSRQADRRGTVGGTLASDDN</sequence>
<dbReference type="AlphaFoldDB" id="A0A811UZG9"/>
<evidence type="ECO:0000313" key="2">
    <source>
        <dbReference type="EMBL" id="CAD7003046.1"/>
    </source>
</evidence>
<evidence type="ECO:0000313" key="3">
    <source>
        <dbReference type="Proteomes" id="UP000606786"/>
    </source>
</evidence>
<accession>A0A811UZG9</accession>
<name>A0A811UZG9_CERCA</name>
<organism evidence="2 3">
    <name type="scientific">Ceratitis capitata</name>
    <name type="common">Mediterranean fruit fly</name>
    <name type="synonym">Tephritis capitata</name>
    <dbReference type="NCBI Taxonomy" id="7213"/>
    <lineage>
        <taxon>Eukaryota</taxon>
        <taxon>Metazoa</taxon>
        <taxon>Ecdysozoa</taxon>
        <taxon>Arthropoda</taxon>
        <taxon>Hexapoda</taxon>
        <taxon>Insecta</taxon>
        <taxon>Pterygota</taxon>
        <taxon>Neoptera</taxon>
        <taxon>Endopterygota</taxon>
        <taxon>Diptera</taxon>
        <taxon>Brachycera</taxon>
        <taxon>Muscomorpha</taxon>
        <taxon>Tephritoidea</taxon>
        <taxon>Tephritidae</taxon>
        <taxon>Ceratitis</taxon>
        <taxon>Ceratitis</taxon>
    </lineage>
</organism>
<gene>
    <name evidence="2" type="ORF">CCAP1982_LOCUS11509</name>
</gene>
<reference evidence="2" key="1">
    <citation type="submission" date="2020-11" db="EMBL/GenBank/DDBJ databases">
        <authorList>
            <person name="Whitehead M."/>
        </authorList>
    </citation>
    <scope>NUCLEOTIDE SEQUENCE</scope>
    <source>
        <strain evidence="2">EGII</strain>
    </source>
</reference>
<dbReference type="EMBL" id="CAJHJT010000034">
    <property type="protein sequence ID" value="CAD7003046.1"/>
    <property type="molecule type" value="Genomic_DNA"/>
</dbReference>
<keyword evidence="3" id="KW-1185">Reference proteome</keyword>
<feature type="region of interest" description="Disordered" evidence="1">
    <location>
        <begin position="15"/>
        <end position="70"/>
    </location>
</feature>
<evidence type="ECO:0000256" key="1">
    <source>
        <dbReference type="SAM" id="MobiDB-lite"/>
    </source>
</evidence>
<protein>
    <submittedName>
        <fullName evidence="2">(Mediterranean fruit fly) hypothetical protein</fullName>
    </submittedName>
</protein>
<dbReference type="Proteomes" id="UP000606786">
    <property type="component" value="Unassembled WGS sequence"/>
</dbReference>
<proteinExistence type="predicted"/>
<feature type="compositionally biased region" description="Polar residues" evidence="1">
    <location>
        <begin position="24"/>
        <end position="42"/>
    </location>
</feature>